<name>A0A1S2L6E9_9BACI</name>
<reference evidence="4 5" key="2">
    <citation type="journal article" date="2017" name="Genome Announc.">
        <title>Draft Genome Sequences of Four Alkaliphilic Bacteria Belonging to the Anaerobacillus Genus.</title>
        <authorList>
            <person name="Bassil N.M."/>
            <person name="Lloyd J.R."/>
        </authorList>
    </citation>
    <scope>NUCLEOTIDE SEQUENCE [LARGE SCALE GENOMIC DNA]</scope>
    <source>
        <strain evidence="4 5">NB2006</strain>
    </source>
</reference>
<keyword evidence="1" id="KW-0472">Membrane</keyword>
<feature type="signal peptide" evidence="2">
    <location>
        <begin position="1"/>
        <end position="24"/>
    </location>
</feature>
<dbReference type="SUPFAM" id="SSF50242">
    <property type="entry name" value="TIMP-like"/>
    <property type="match status" value="1"/>
</dbReference>
<keyword evidence="1" id="KW-1133">Transmembrane helix</keyword>
<evidence type="ECO:0000256" key="2">
    <source>
        <dbReference type="SAM" id="SignalP"/>
    </source>
</evidence>
<protein>
    <recommendedName>
        <fullName evidence="6">Tissue inhibitor of metalloproteinase</fullName>
    </recommendedName>
</protein>
<dbReference type="Proteomes" id="UP000180175">
    <property type="component" value="Chromosome"/>
</dbReference>
<dbReference type="OrthoDB" id="8221747at2"/>
<dbReference type="EMBL" id="LQXD01000166">
    <property type="protein sequence ID" value="OIJ07904.1"/>
    <property type="molecule type" value="Genomic_DNA"/>
</dbReference>
<dbReference type="EMBL" id="CP063356">
    <property type="protein sequence ID" value="QOY36775.1"/>
    <property type="molecule type" value="Genomic_DNA"/>
</dbReference>
<evidence type="ECO:0000313" key="4">
    <source>
        <dbReference type="EMBL" id="QOY36775.1"/>
    </source>
</evidence>
<dbReference type="KEGG" id="aia:AWH56_003730"/>
<gene>
    <name evidence="4" type="ORF">AWH56_003730</name>
    <name evidence="3" type="ORF">AWH56_19855</name>
</gene>
<keyword evidence="1" id="KW-0812">Transmembrane</keyword>
<dbReference type="RefSeq" id="WP_071318702.1">
    <property type="nucleotide sequence ID" value="NZ_CP063356.2"/>
</dbReference>
<proteinExistence type="predicted"/>
<dbReference type="AlphaFoldDB" id="A0A1S2L6E9"/>
<dbReference type="Gene3D" id="2.40.50.120">
    <property type="match status" value="1"/>
</dbReference>
<organism evidence="3 5">
    <name type="scientific">Anaerobacillus isosaccharinicus</name>
    <dbReference type="NCBI Taxonomy" id="1532552"/>
    <lineage>
        <taxon>Bacteria</taxon>
        <taxon>Bacillati</taxon>
        <taxon>Bacillota</taxon>
        <taxon>Bacilli</taxon>
        <taxon>Bacillales</taxon>
        <taxon>Bacillaceae</taxon>
        <taxon>Anaerobacillus</taxon>
    </lineage>
</organism>
<evidence type="ECO:0000313" key="5">
    <source>
        <dbReference type="Proteomes" id="UP000180175"/>
    </source>
</evidence>
<reference evidence="4" key="4">
    <citation type="submission" date="2020-10" db="EMBL/GenBank/DDBJ databases">
        <authorList>
            <person name="Bassil N.M."/>
            <person name="Lloyd J.R."/>
        </authorList>
    </citation>
    <scope>NUCLEOTIDE SEQUENCE</scope>
    <source>
        <strain evidence="4">NB2006</strain>
    </source>
</reference>
<feature type="chain" id="PRO_5036025450" description="Tissue inhibitor of metalloproteinase" evidence="2">
    <location>
        <begin position="25"/>
        <end position="189"/>
    </location>
</feature>
<feature type="transmembrane region" description="Helical" evidence="1">
    <location>
        <begin position="166"/>
        <end position="184"/>
    </location>
</feature>
<keyword evidence="5" id="KW-1185">Reference proteome</keyword>
<accession>A0A1S2L6E9</accession>
<sequence length="189" mass="20768">MKRMVLIFLLFYLFMVSFVTSVNACSCAENPDVEAAFKRSQAVFSGKVLDIQEKKGKGSYGRLVHFEVKRTWKGIEELQVKVTTGLGGGDCGFDFQVGQEYLVYSNESTMYGDKTLVAVICSRTSEISLAQGDLQILGEGEIPLKDVELSIVEINKKEAILGGTQSLWGILILGVLLISIIAYIKRKGA</sequence>
<evidence type="ECO:0000313" key="3">
    <source>
        <dbReference type="EMBL" id="OIJ07904.1"/>
    </source>
</evidence>
<reference evidence="3 5" key="1">
    <citation type="submission" date="2016-10" db="EMBL/GenBank/DDBJ databases">
        <title>Draft genome sequences of four alkaliphilic bacteria belonging to the Anaerobacillus genus.</title>
        <authorList>
            <person name="Bassil N.M."/>
            <person name="Lloyd J.R."/>
        </authorList>
    </citation>
    <scope>NUCLEOTIDE SEQUENCE [LARGE SCALE GENOMIC DNA]</scope>
    <source>
        <strain evidence="3 5">NB2006</strain>
    </source>
</reference>
<dbReference type="InterPro" id="IPR008993">
    <property type="entry name" value="TIMP-like_OB-fold"/>
</dbReference>
<keyword evidence="2" id="KW-0732">Signal</keyword>
<evidence type="ECO:0008006" key="6">
    <source>
        <dbReference type="Google" id="ProtNLM"/>
    </source>
</evidence>
<reference evidence="4 5" key="3">
    <citation type="journal article" date="2019" name="Int. J. Syst. Evol. Microbiol.">
        <title>Anaerobacillus isosaccharinicus sp. nov., an alkaliphilic bacterium which degrades isosaccharinic acid.</title>
        <authorList>
            <person name="Bassil N.M."/>
            <person name="Lloyd J.R."/>
        </authorList>
    </citation>
    <scope>NUCLEOTIDE SEQUENCE [LARGE SCALE GENOMIC DNA]</scope>
    <source>
        <strain evidence="4 5">NB2006</strain>
    </source>
</reference>
<evidence type="ECO:0000256" key="1">
    <source>
        <dbReference type="SAM" id="Phobius"/>
    </source>
</evidence>